<evidence type="ECO:0000259" key="1">
    <source>
        <dbReference type="Pfam" id="PF12937"/>
    </source>
</evidence>
<dbReference type="InterPro" id="IPR001810">
    <property type="entry name" value="F-box_dom"/>
</dbReference>
<evidence type="ECO:0000313" key="3">
    <source>
        <dbReference type="Proteomes" id="UP001632038"/>
    </source>
</evidence>
<dbReference type="EMBL" id="JAVIJP010000088">
    <property type="protein sequence ID" value="KAL3616613.1"/>
    <property type="molecule type" value="Genomic_DNA"/>
</dbReference>
<dbReference type="Pfam" id="PF12937">
    <property type="entry name" value="F-box-like"/>
    <property type="match status" value="1"/>
</dbReference>
<keyword evidence="3" id="KW-1185">Reference proteome</keyword>
<dbReference type="PANTHER" id="PTHR38926">
    <property type="entry name" value="F-BOX DOMAIN CONTAINING PROTEIN, EXPRESSED"/>
    <property type="match status" value="1"/>
</dbReference>
<sequence length="294" mass="34084">MDKNRKACGSSSARSPPWIEPEELMENFLRRLDPVEKLNIAEKVCTTWRSVCSGASLWRVIRMTRSGDDVLCRRAVDRSQGELIDIHIEYFGTDDLLHYISQRKSSCLKCLKLGRCDSISGNGLTKSVKDFPELEELHLFFMSRITAEDIKVIGISCPKLKSFTFNNRSYKRNFSYIVEIEDDSCAFSIARNMANLHHLCLFCNRLSNEGLKAILNGCPNLELLDLRKCHRVDLQGDFGKICLERIKYLKCPYDSIEDFDYDVDYDSDDTVYDHGYYCSDSSDYDYEYDPFLYR</sequence>
<feature type="domain" description="F-box" evidence="1">
    <location>
        <begin position="21"/>
        <end position="61"/>
    </location>
</feature>
<accession>A0ABD3BGS1</accession>
<reference evidence="3" key="1">
    <citation type="journal article" date="2024" name="IScience">
        <title>Strigolactones Initiate the Formation of Haustorium-like Structures in Castilleja.</title>
        <authorList>
            <person name="Buerger M."/>
            <person name="Peterson D."/>
            <person name="Chory J."/>
        </authorList>
    </citation>
    <scope>NUCLEOTIDE SEQUENCE [LARGE SCALE GENOMIC DNA]</scope>
</reference>
<dbReference type="AlphaFoldDB" id="A0ABD3BGS1"/>
<dbReference type="PANTHER" id="PTHR38926:SF82">
    <property type="entry name" value="F-BOX DOMAIN-CONTAINING PROTEIN"/>
    <property type="match status" value="1"/>
</dbReference>
<comment type="caution">
    <text evidence="2">The sequence shown here is derived from an EMBL/GenBank/DDBJ whole genome shotgun (WGS) entry which is preliminary data.</text>
</comment>
<dbReference type="Gene3D" id="1.20.1280.50">
    <property type="match status" value="1"/>
</dbReference>
<dbReference type="Proteomes" id="UP001632038">
    <property type="component" value="Unassembled WGS sequence"/>
</dbReference>
<protein>
    <recommendedName>
        <fullName evidence="1">F-box domain-containing protein</fullName>
    </recommendedName>
</protein>
<dbReference type="Gene3D" id="3.80.10.10">
    <property type="entry name" value="Ribonuclease Inhibitor"/>
    <property type="match status" value="1"/>
</dbReference>
<dbReference type="SUPFAM" id="SSF52047">
    <property type="entry name" value="RNI-like"/>
    <property type="match status" value="1"/>
</dbReference>
<organism evidence="2 3">
    <name type="scientific">Castilleja foliolosa</name>
    <dbReference type="NCBI Taxonomy" id="1961234"/>
    <lineage>
        <taxon>Eukaryota</taxon>
        <taxon>Viridiplantae</taxon>
        <taxon>Streptophyta</taxon>
        <taxon>Embryophyta</taxon>
        <taxon>Tracheophyta</taxon>
        <taxon>Spermatophyta</taxon>
        <taxon>Magnoliopsida</taxon>
        <taxon>eudicotyledons</taxon>
        <taxon>Gunneridae</taxon>
        <taxon>Pentapetalae</taxon>
        <taxon>asterids</taxon>
        <taxon>lamiids</taxon>
        <taxon>Lamiales</taxon>
        <taxon>Orobanchaceae</taxon>
        <taxon>Pedicularideae</taxon>
        <taxon>Castillejinae</taxon>
        <taxon>Castilleja</taxon>
    </lineage>
</organism>
<name>A0ABD3BGS1_9LAMI</name>
<dbReference type="InterPro" id="IPR032675">
    <property type="entry name" value="LRR_dom_sf"/>
</dbReference>
<gene>
    <name evidence="2" type="ORF">CASFOL_039544</name>
</gene>
<evidence type="ECO:0000313" key="2">
    <source>
        <dbReference type="EMBL" id="KAL3616613.1"/>
    </source>
</evidence>
<proteinExistence type="predicted"/>